<dbReference type="InParanoid" id="A0A0Q3GI32"/>
<evidence type="ECO:0000313" key="2">
    <source>
        <dbReference type="EnsemblPlants" id="KQK10776"/>
    </source>
</evidence>
<dbReference type="EnsemblPlants" id="KQK10776">
    <property type="protein sequence ID" value="KQK10776"/>
    <property type="gene ID" value="BRADI_2g56115v3"/>
</dbReference>
<evidence type="ECO:0000313" key="1">
    <source>
        <dbReference type="EMBL" id="KQK10776.1"/>
    </source>
</evidence>
<reference evidence="1" key="2">
    <citation type="submission" date="2017-06" db="EMBL/GenBank/DDBJ databases">
        <title>WGS assembly of Brachypodium distachyon.</title>
        <authorList>
            <consortium name="The International Brachypodium Initiative"/>
            <person name="Lucas S."/>
            <person name="Harmon-Smith M."/>
            <person name="Lail K."/>
            <person name="Tice H."/>
            <person name="Grimwood J."/>
            <person name="Bruce D."/>
            <person name="Barry K."/>
            <person name="Shu S."/>
            <person name="Lindquist E."/>
            <person name="Wang M."/>
            <person name="Pitluck S."/>
            <person name="Vogel J.P."/>
            <person name="Garvin D.F."/>
            <person name="Mockler T.C."/>
            <person name="Schmutz J."/>
            <person name="Rokhsar D."/>
            <person name="Bevan M.W."/>
        </authorList>
    </citation>
    <scope>NUCLEOTIDE SEQUENCE</scope>
    <source>
        <strain evidence="1">Bd21</strain>
    </source>
</reference>
<protein>
    <submittedName>
        <fullName evidence="1 2">Uncharacterized protein</fullName>
    </submittedName>
</protein>
<keyword evidence="3" id="KW-1185">Reference proteome</keyword>
<dbReference type="EMBL" id="CM000881">
    <property type="protein sequence ID" value="KQK10776.1"/>
    <property type="molecule type" value="Genomic_DNA"/>
</dbReference>
<dbReference type="AlphaFoldDB" id="A0A0Q3GI32"/>
<accession>A0A0Q3GI32</accession>
<dbReference type="Proteomes" id="UP000008810">
    <property type="component" value="Chromosome 2"/>
</dbReference>
<reference evidence="1 2" key="1">
    <citation type="journal article" date="2010" name="Nature">
        <title>Genome sequencing and analysis of the model grass Brachypodium distachyon.</title>
        <authorList>
            <consortium name="International Brachypodium Initiative"/>
        </authorList>
    </citation>
    <scope>NUCLEOTIDE SEQUENCE [LARGE SCALE GENOMIC DNA]</scope>
    <source>
        <strain evidence="1 2">Bd21</strain>
    </source>
</reference>
<sequence length="80" mass="8758">MCEEAALTLKEMEAAEQLTVLAMGGWTCNHVYGEAVKQEEGGVLEPDAVHGDGGTAKRRRRRYRSLAAIYVQGSQLASQY</sequence>
<proteinExistence type="predicted"/>
<dbReference type="Gramene" id="KQK10776">
    <property type="protein sequence ID" value="KQK10776"/>
    <property type="gene ID" value="BRADI_2g56115v3"/>
</dbReference>
<reference evidence="2" key="3">
    <citation type="submission" date="2018-08" db="UniProtKB">
        <authorList>
            <consortium name="EnsemblPlants"/>
        </authorList>
    </citation>
    <scope>IDENTIFICATION</scope>
    <source>
        <strain evidence="2">cv. Bd21</strain>
    </source>
</reference>
<gene>
    <name evidence="1" type="ORF">BRADI_2g56115v3</name>
</gene>
<name>A0A0Q3GI32_BRADI</name>
<organism evidence="1">
    <name type="scientific">Brachypodium distachyon</name>
    <name type="common">Purple false brome</name>
    <name type="synonym">Trachynia distachya</name>
    <dbReference type="NCBI Taxonomy" id="15368"/>
    <lineage>
        <taxon>Eukaryota</taxon>
        <taxon>Viridiplantae</taxon>
        <taxon>Streptophyta</taxon>
        <taxon>Embryophyta</taxon>
        <taxon>Tracheophyta</taxon>
        <taxon>Spermatophyta</taxon>
        <taxon>Magnoliopsida</taxon>
        <taxon>Liliopsida</taxon>
        <taxon>Poales</taxon>
        <taxon>Poaceae</taxon>
        <taxon>BOP clade</taxon>
        <taxon>Pooideae</taxon>
        <taxon>Stipodae</taxon>
        <taxon>Brachypodieae</taxon>
        <taxon>Brachypodium</taxon>
    </lineage>
</organism>
<evidence type="ECO:0000313" key="3">
    <source>
        <dbReference type="Proteomes" id="UP000008810"/>
    </source>
</evidence>